<gene>
    <name evidence="5" type="ORF">Syun_028082</name>
</gene>
<dbReference type="EMBL" id="JBBNAF010000012">
    <property type="protein sequence ID" value="KAK9093171.1"/>
    <property type="molecule type" value="Genomic_DNA"/>
</dbReference>
<dbReference type="AlphaFoldDB" id="A0AAP0EGP8"/>
<proteinExistence type="predicted"/>
<dbReference type="PANTHER" id="PTHR12663">
    <property type="entry name" value="ANDROGEN INDUCED INHIBITOR OF PROLIFERATION AS3 / PDS5-RELATED"/>
    <property type="match status" value="1"/>
</dbReference>
<evidence type="ECO:0000313" key="5">
    <source>
        <dbReference type="EMBL" id="KAK9093171.1"/>
    </source>
</evidence>
<evidence type="ECO:0000313" key="6">
    <source>
        <dbReference type="Proteomes" id="UP001420932"/>
    </source>
</evidence>
<keyword evidence="4" id="KW-0539">Nucleus</keyword>
<dbReference type="Gene3D" id="3.40.640.10">
    <property type="entry name" value="Type I PLP-dependent aspartate aminotransferase-like (Major domain)"/>
    <property type="match status" value="1"/>
</dbReference>
<accession>A0AAP0EGP8</accession>
<name>A0AAP0EGP8_9MAGN</name>
<reference evidence="5 6" key="1">
    <citation type="submission" date="2024-01" db="EMBL/GenBank/DDBJ databases">
        <title>Genome assemblies of Stephania.</title>
        <authorList>
            <person name="Yang L."/>
        </authorList>
    </citation>
    <scope>NUCLEOTIDE SEQUENCE [LARGE SCALE GENOMIC DNA]</scope>
    <source>
        <strain evidence="5">YNDBR</strain>
        <tissue evidence="5">Leaf</tissue>
    </source>
</reference>
<evidence type="ECO:0000256" key="1">
    <source>
        <dbReference type="ARBA" id="ARBA00004123"/>
    </source>
</evidence>
<dbReference type="GO" id="GO:0007064">
    <property type="term" value="P:mitotic sister chromatid cohesion"/>
    <property type="evidence" value="ECO:0007669"/>
    <property type="project" value="InterPro"/>
</dbReference>
<dbReference type="Pfam" id="PF20168">
    <property type="entry name" value="PDS5"/>
    <property type="match status" value="1"/>
</dbReference>
<protein>
    <submittedName>
        <fullName evidence="5">Uncharacterized protein</fullName>
    </submittedName>
</protein>
<dbReference type="GO" id="GO:0006281">
    <property type="term" value="P:DNA repair"/>
    <property type="evidence" value="ECO:0007669"/>
    <property type="project" value="UniProtKB-KW"/>
</dbReference>
<dbReference type="GO" id="GO:0005634">
    <property type="term" value="C:nucleus"/>
    <property type="evidence" value="ECO:0007669"/>
    <property type="project" value="UniProtKB-SubCell"/>
</dbReference>
<dbReference type="GO" id="GO:0000785">
    <property type="term" value="C:chromatin"/>
    <property type="evidence" value="ECO:0007669"/>
    <property type="project" value="TreeGrafter"/>
</dbReference>
<organism evidence="5 6">
    <name type="scientific">Stephania yunnanensis</name>
    <dbReference type="NCBI Taxonomy" id="152371"/>
    <lineage>
        <taxon>Eukaryota</taxon>
        <taxon>Viridiplantae</taxon>
        <taxon>Streptophyta</taxon>
        <taxon>Embryophyta</taxon>
        <taxon>Tracheophyta</taxon>
        <taxon>Spermatophyta</taxon>
        <taxon>Magnoliopsida</taxon>
        <taxon>Ranunculales</taxon>
        <taxon>Menispermaceae</taxon>
        <taxon>Menispermoideae</taxon>
        <taxon>Cissampelideae</taxon>
        <taxon>Stephania</taxon>
    </lineage>
</organism>
<dbReference type="Proteomes" id="UP001420932">
    <property type="component" value="Unassembled WGS sequence"/>
</dbReference>
<dbReference type="InterPro" id="IPR039776">
    <property type="entry name" value="Pds5"/>
</dbReference>
<evidence type="ECO:0000256" key="3">
    <source>
        <dbReference type="ARBA" id="ARBA00023204"/>
    </source>
</evidence>
<dbReference type="InterPro" id="IPR015421">
    <property type="entry name" value="PyrdxlP-dep_Trfase_major"/>
</dbReference>
<sequence>MEFGLELEDVSQREILSLILEKITFNESEIEFVIDRVLKGLRGFGEMTDQELELELNEARMRLGDPPSSVNDLLGILDSMRNAMEPSLKALASENIREHSDVDVKVAVASRVSEITRITAPDAPFEDEQMRDLAKGLLDTFTARQMGKVFFTNSGSEANDSQNDGSEYVVPVQQHNYPDLEMEYEASKVAFDYNTTTSDTWRVLIREDRRDDAVDE</sequence>
<comment type="subcellular location">
    <subcellularLocation>
        <location evidence="1">Nucleus</location>
    </subcellularLocation>
</comment>
<evidence type="ECO:0000256" key="2">
    <source>
        <dbReference type="ARBA" id="ARBA00022763"/>
    </source>
</evidence>
<keyword evidence="3" id="KW-0234">DNA repair</keyword>
<evidence type="ECO:0000256" key="4">
    <source>
        <dbReference type="ARBA" id="ARBA00023242"/>
    </source>
</evidence>
<keyword evidence="6" id="KW-1185">Reference proteome</keyword>
<dbReference type="PANTHER" id="PTHR12663:SF3">
    <property type="entry name" value="SISTER CHROMATID COHESION PROTEIN PDS5 HOMOLOG C"/>
    <property type="match status" value="1"/>
</dbReference>
<keyword evidence="2" id="KW-0227">DNA damage</keyword>
<comment type="caution">
    <text evidence="5">The sequence shown here is derived from an EMBL/GenBank/DDBJ whole genome shotgun (WGS) entry which is preliminary data.</text>
</comment>